<evidence type="ECO:0000313" key="6">
    <source>
        <dbReference type="Proteomes" id="UP001489004"/>
    </source>
</evidence>
<feature type="region of interest" description="Disordered" evidence="3">
    <location>
        <begin position="689"/>
        <end position="729"/>
    </location>
</feature>
<feature type="region of interest" description="Disordered" evidence="3">
    <location>
        <begin position="593"/>
        <end position="612"/>
    </location>
</feature>
<dbReference type="Proteomes" id="UP001489004">
    <property type="component" value="Unassembled WGS sequence"/>
</dbReference>
<dbReference type="SUPFAM" id="SSF55120">
    <property type="entry name" value="Pseudouridine synthase"/>
    <property type="match status" value="1"/>
</dbReference>
<accession>A0AAW1Q4U9</accession>
<proteinExistence type="inferred from homology"/>
<gene>
    <name evidence="5" type="ORF">WJX72_010948</name>
</gene>
<comment type="catalytic activity">
    <reaction evidence="1">
        <text>a uridine in RNA = a pseudouridine in RNA</text>
        <dbReference type="Rhea" id="RHEA:48348"/>
        <dbReference type="Rhea" id="RHEA-COMP:12068"/>
        <dbReference type="Rhea" id="RHEA-COMP:12069"/>
        <dbReference type="ChEBI" id="CHEBI:65314"/>
        <dbReference type="ChEBI" id="CHEBI:65315"/>
    </reaction>
</comment>
<feature type="domain" description="Pseudouridine synthase RsuA/RluA-like" evidence="4">
    <location>
        <begin position="110"/>
        <end position="279"/>
    </location>
</feature>
<feature type="compositionally biased region" description="Low complexity" evidence="3">
    <location>
        <begin position="692"/>
        <end position="729"/>
    </location>
</feature>
<dbReference type="EMBL" id="JALJOR010000006">
    <property type="protein sequence ID" value="KAK9815866.1"/>
    <property type="molecule type" value="Genomic_DNA"/>
</dbReference>
<protein>
    <recommendedName>
        <fullName evidence="4">Pseudouridine synthase RsuA/RluA-like domain-containing protein</fullName>
    </recommendedName>
</protein>
<dbReference type="InterPro" id="IPR050188">
    <property type="entry name" value="RluA_PseudoU_synthase"/>
</dbReference>
<feature type="compositionally biased region" description="Polar residues" evidence="3">
    <location>
        <begin position="656"/>
        <end position="665"/>
    </location>
</feature>
<dbReference type="CDD" id="cd02869">
    <property type="entry name" value="PseudoU_synth_RluA_like"/>
    <property type="match status" value="1"/>
</dbReference>
<dbReference type="PANTHER" id="PTHR21600">
    <property type="entry name" value="MITOCHONDRIAL RNA PSEUDOURIDINE SYNTHASE"/>
    <property type="match status" value="1"/>
</dbReference>
<dbReference type="PANTHER" id="PTHR21600:SF87">
    <property type="entry name" value="RNA PSEUDOURIDYLATE SYNTHASE DOMAIN-CONTAINING PROTEIN 1"/>
    <property type="match status" value="1"/>
</dbReference>
<dbReference type="Gene3D" id="3.30.2350.10">
    <property type="entry name" value="Pseudouridine synthase"/>
    <property type="match status" value="1"/>
</dbReference>
<dbReference type="InterPro" id="IPR006224">
    <property type="entry name" value="PsdUridine_synth_RluA-like_CS"/>
</dbReference>
<dbReference type="InterPro" id="IPR020103">
    <property type="entry name" value="PsdUridine_synth_cat_dom_sf"/>
</dbReference>
<feature type="region of interest" description="Disordered" evidence="3">
    <location>
        <begin position="376"/>
        <end position="399"/>
    </location>
</feature>
<evidence type="ECO:0000256" key="1">
    <source>
        <dbReference type="ARBA" id="ARBA00000073"/>
    </source>
</evidence>
<evidence type="ECO:0000256" key="3">
    <source>
        <dbReference type="SAM" id="MobiDB-lite"/>
    </source>
</evidence>
<dbReference type="GO" id="GO:0003723">
    <property type="term" value="F:RNA binding"/>
    <property type="evidence" value="ECO:0007669"/>
    <property type="project" value="InterPro"/>
</dbReference>
<feature type="compositionally biased region" description="Basic and acidic residues" evidence="3">
    <location>
        <begin position="666"/>
        <end position="677"/>
    </location>
</feature>
<feature type="region of interest" description="Disordered" evidence="3">
    <location>
        <begin position="621"/>
        <end position="677"/>
    </location>
</feature>
<name>A0AAW1Q4U9_9CHLO</name>
<dbReference type="AlphaFoldDB" id="A0AAW1Q4U9"/>
<evidence type="ECO:0000259" key="4">
    <source>
        <dbReference type="Pfam" id="PF00849"/>
    </source>
</evidence>
<evidence type="ECO:0000313" key="5">
    <source>
        <dbReference type="EMBL" id="KAK9815866.1"/>
    </source>
</evidence>
<organism evidence="5 6">
    <name type="scientific">[Myrmecia] bisecta</name>
    <dbReference type="NCBI Taxonomy" id="41462"/>
    <lineage>
        <taxon>Eukaryota</taxon>
        <taxon>Viridiplantae</taxon>
        <taxon>Chlorophyta</taxon>
        <taxon>core chlorophytes</taxon>
        <taxon>Trebouxiophyceae</taxon>
        <taxon>Trebouxiales</taxon>
        <taxon>Trebouxiaceae</taxon>
        <taxon>Myrmecia</taxon>
    </lineage>
</organism>
<dbReference type="GO" id="GO:0000455">
    <property type="term" value="P:enzyme-directed rRNA pseudouridine synthesis"/>
    <property type="evidence" value="ECO:0007669"/>
    <property type="project" value="TreeGrafter"/>
</dbReference>
<dbReference type="PROSITE" id="PS01129">
    <property type="entry name" value="PSI_RLU"/>
    <property type="match status" value="1"/>
</dbReference>
<keyword evidence="6" id="KW-1185">Reference proteome</keyword>
<reference evidence="5 6" key="1">
    <citation type="journal article" date="2024" name="Nat. Commun.">
        <title>Phylogenomics reveals the evolutionary origins of lichenization in chlorophyte algae.</title>
        <authorList>
            <person name="Puginier C."/>
            <person name="Libourel C."/>
            <person name="Otte J."/>
            <person name="Skaloud P."/>
            <person name="Haon M."/>
            <person name="Grisel S."/>
            <person name="Petersen M."/>
            <person name="Berrin J.G."/>
            <person name="Delaux P.M."/>
            <person name="Dal Grande F."/>
            <person name="Keller J."/>
        </authorList>
    </citation>
    <scope>NUCLEOTIDE SEQUENCE [LARGE SCALE GENOMIC DNA]</scope>
    <source>
        <strain evidence="5 6">SAG 2043</strain>
    </source>
</reference>
<comment type="similarity">
    <text evidence="2">Belongs to the pseudouridine synthase RluA family.</text>
</comment>
<comment type="caution">
    <text evidence="5">The sequence shown here is derived from an EMBL/GenBank/DDBJ whole genome shotgun (WGS) entry which is preliminary data.</text>
</comment>
<sequence>MQALAKHLPKCCPDQLPHQLADLEAMEASCVESLLSEARTREAALQRRCLEVKYLGVDEEGQQVKLEAPEVAQVVGLPISRVKRIIQAGKKGIQLPPDHQPIEVVYEDEHVLAVNKPPGLVTTPIHRYIGGSLVNRIIAYLGAEPYPVHRLDMFTSGVVIIGKTSAAAASLHKQFRNKTVQKTYLAIALGAVAADTFSVDAPIDKHNKDEMARKVGPHGKPALTHFQLLSRSSGPVDVASVAQLAPYVAPGLVVEDAASLVRCSPQSGRTHQIRLHLAHAGHPIVGDDYYGISGPWIPRQALHAAMLEVKHPGTGQPLVLKAPVPDDFRQACAELKLRKGCLRAPTYSPLRPCALPQTHTAKVDCFLQGPRRAAMAPVTAQEPATDRTSMQSDRSAASNVTNGHPAHLWSVNSGPWAPPPPGPWTQPHPGYYPAPYGFNPYAQGFVPAYAPFPQYVPPPPGAAEMQALHSGQYAPMKSMDEPASPTASMRSDHSNVSAYDSYFYRPAIPVRSHRISIALDEDDGLTTKELRAALDAAARGEGGGYRPRKSIHSHRLSIAERPRESFDSIAHSSYQALGQNRPRPSVEYFATTAEEDEEEQNAVEAPKKQPRVAPLALHKIEERGSQDSHAPSSPVTKQDTEAASAGTAMNRLGSVAQDSARSLSGENDRPYERAVETIHEKIPKKVVEEYTVPAKSQPVSVKPKSSSSKAAPQKSGFGCFSCFSPSVTA</sequence>
<dbReference type="InterPro" id="IPR006145">
    <property type="entry name" value="PsdUridine_synth_RsuA/RluA"/>
</dbReference>
<dbReference type="Pfam" id="PF00849">
    <property type="entry name" value="PseudoU_synth_2"/>
    <property type="match status" value="1"/>
</dbReference>
<feature type="compositionally biased region" description="Polar residues" evidence="3">
    <location>
        <begin position="627"/>
        <end position="637"/>
    </location>
</feature>
<dbReference type="GO" id="GO:0009982">
    <property type="term" value="F:pseudouridine synthase activity"/>
    <property type="evidence" value="ECO:0007669"/>
    <property type="project" value="InterPro"/>
</dbReference>
<feature type="compositionally biased region" description="Polar residues" evidence="3">
    <location>
        <begin position="386"/>
        <end position="399"/>
    </location>
</feature>
<evidence type="ECO:0000256" key="2">
    <source>
        <dbReference type="ARBA" id="ARBA00010876"/>
    </source>
</evidence>